<accession>Q1AWR4</accession>
<dbReference type="HOGENOM" id="CLU_1304128_0_0_11"/>
<evidence type="ECO:0000313" key="2">
    <source>
        <dbReference type="Proteomes" id="UP000006637"/>
    </source>
</evidence>
<sequence>MCPRCRRGPRGLRVTTARTGSTDRRGMALFRRNRSVTPLRSGEKAPNFQLSSAQGGVFRLDMRTAHGPVVLAFVDAGGEGDGLLQLLKDHQTELQRAAVAERFRAREESRASGEAYLRIGPTVTTTVAAVVRAKSMEEVRELRDRLQLPYYVLWDETGWVSGMYGVPEGKTAVALVQSDGTLRWFPAESLGAEQILRAIFPPREEGQGSGA</sequence>
<evidence type="ECO:0000313" key="1">
    <source>
        <dbReference type="EMBL" id="ABG04164.1"/>
    </source>
</evidence>
<name>Q1AWR4_RUBXD</name>
<dbReference type="Gene3D" id="3.40.30.10">
    <property type="entry name" value="Glutaredoxin"/>
    <property type="match status" value="1"/>
</dbReference>
<dbReference type="Proteomes" id="UP000006637">
    <property type="component" value="Chromosome"/>
</dbReference>
<gene>
    <name evidence="1" type="ordered locus">Rxyl_1198</name>
</gene>
<dbReference type="EMBL" id="CP000386">
    <property type="protein sequence ID" value="ABG04164.1"/>
    <property type="molecule type" value="Genomic_DNA"/>
</dbReference>
<reference evidence="1 2" key="1">
    <citation type="submission" date="2006-06" db="EMBL/GenBank/DDBJ databases">
        <title>Complete sequence of Rubrobacter xylanophilus DSM 9941.</title>
        <authorList>
            <consortium name="US DOE Joint Genome Institute"/>
            <person name="Copeland A."/>
            <person name="Lucas S."/>
            <person name="Lapidus A."/>
            <person name="Barry K."/>
            <person name="Detter J.C."/>
            <person name="Glavina del Rio T."/>
            <person name="Hammon N."/>
            <person name="Israni S."/>
            <person name="Dalin E."/>
            <person name="Tice H."/>
            <person name="Pitluck S."/>
            <person name="Munk A.C."/>
            <person name="Brettin T."/>
            <person name="Bruce D."/>
            <person name="Han C."/>
            <person name="Tapia R."/>
            <person name="Gilna P."/>
            <person name="Schmutz J."/>
            <person name="Larimer F."/>
            <person name="Land M."/>
            <person name="Hauser L."/>
            <person name="Kyrpides N."/>
            <person name="Lykidis A."/>
            <person name="da Costa M.S."/>
            <person name="Rainey F.A."/>
            <person name="Empadinhas N."/>
            <person name="Jolivet E."/>
            <person name="Battista J.R."/>
            <person name="Richardson P."/>
        </authorList>
    </citation>
    <scope>NUCLEOTIDE SEQUENCE [LARGE SCALE GENOMIC DNA]</scope>
    <source>
        <strain evidence="2">DSM 9941 / JCM 11954 / NBRC 16129 / PRD-1</strain>
    </source>
</reference>
<proteinExistence type="predicted"/>
<organism evidence="1 2">
    <name type="scientific">Rubrobacter xylanophilus (strain DSM 9941 / JCM 11954 / NBRC 16129 / PRD-1)</name>
    <dbReference type="NCBI Taxonomy" id="266117"/>
    <lineage>
        <taxon>Bacteria</taxon>
        <taxon>Bacillati</taxon>
        <taxon>Actinomycetota</taxon>
        <taxon>Rubrobacteria</taxon>
        <taxon>Rubrobacterales</taxon>
        <taxon>Rubrobacteraceae</taxon>
        <taxon>Rubrobacter</taxon>
    </lineage>
</organism>
<dbReference type="AlphaFoldDB" id="Q1AWR4"/>
<dbReference type="KEGG" id="rxy:Rxyl_1198"/>
<keyword evidence="2" id="KW-1185">Reference proteome</keyword>
<protein>
    <recommendedName>
        <fullName evidence="3">Alkyl hydroperoxide reductase subunit C/ Thiol specific antioxidant domain-containing protein</fullName>
    </recommendedName>
</protein>
<evidence type="ECO:0008006" key="3">
    <source>
        <dbReference type="Google" id="ProtNLM"/>
    </source>
</evidence>